<proteinExistence type="predicted"/>
<organism evidence="2">
    <name type="scientific">Xenopus laevis</name>
    <name type="common">African clawed frog</name>
    <dbReference type="NCBI Taxonomy" id="8355"/>
    <lineage>
        <taxon>Eukaryota</taxon>
        <taxon>Metazoa</taxon>
        <taxon>Chordata</taxon>
        <taxon>Craniata</taxon>
        <taxon>Vertebrata</taxon>
        <taxon>Euteleostomi</taxon>
        <taxon>Amphibia</taxon>
        <taxon>Batrachia</taxon>
        <taxon>Anura</taxon>
        <taxon>Pipoidea</taxon>
        <taxon>Pipidae</taxon>
        <taxon>Xenopodinae</taxon>
        <taxon>Xenopus</taxon>
        <taxon>Xenopus</taxon>
    </lineage>
</organism>
<feature type="region of interest" description="Disordered" evidence="1">
    <location>
        <begin position="65"/>
        <end position="84"/>
    </location>
</feature>
<sequence length="84" mass="9447">MRYQLDIFSLNSWTMRSHQNSRCSCTIIPCTPYSSINAGNCIKYLQVNSITMGLCIIIGLPNKIPPPPPTPQEMHRPVVLQTES</sequence>
<protein>
    <submittedName>
        <fullName evidence="2">Uncharacterized protein</fullName>
    </submittedName>
</protein>
<dbReference type="EMBL" id="KV491527">
    <property type="protein sequence ID" value="OCT55427.1"/>
    <property type="molecule type" value="Genomic_DNA"/>
</dbReference>
<name>A0A974GYM6_XENLA</name>
<reference evidence="2" key="1">
    <citation type="submission" date="2016-05" db="EMBL/GenBank/DDBJ databases">
        <title>WGS assembly of Xenopus laevis.</title>
        <authorList>
            <person name="Session A."/>
            <person name="Uno Y."/>
            <person name="Kwon T."/>
            <person name="Chapman J."/>
            <person name="Toyoda A."/>
            <person name="Takahashi S."/>
            <person name="Fukui A."/>
            <person name="Hikosaka A."/>
            <person name="Putnam N."/>
            <person name="Stites J."/>
            <person name="Van Heeringen S."/>
            <person name="Quigley I."/>
            <person name="Heinz S."/>
            <person name="Hellsten U."/>
            <person name="Lyons J."/>
            <person name="Suzuki A."/>
            <person name="Kondo M."/>
            <person name="Ogino H."/>
            <person name="Ochi H."/>
            <person name="Bogdanovic O."/>
            <person name="Lister R."/>
            <person name="Georgiou G."/>
            <person name="Paranjpe S."/>
            <person name="Van Kruijsbergen I."/>
            <person name="Mozaffari S."/>
            <person name="Shu S."/>
            <person name="Schmutz J."/>
            <person name="Jenkins J."/>
            <person name="Grimwood J."/>
            <person name="Carlson J."/>
            <person name="Mitros T."/>
            <person name="Simakov O."/>
            <person name="Heald R."/>
            <person name="Miller K."/>
            <person name="Haudenschild C."/>
            <person name="Kuroki Y."/>
            <person name="Tanaka T."/>
            <person name="Michiue T."/>
            <person name="Watanabe M."/>
            <person name="Kinoshita T."/>
            <person name="Ohta Y."/>
            <person name="Mawaribuchi S."/>
            <person name="Suzuki Y."/>
            <person name="Haramoto Y."/>
            <person name="Yamamoto T."/>
            <person name="Takagi C."/>
            <person name="Kitzman J."/>
            <person name="Shendure J."/>
            <person name="Nakayama T."/>
            <person name="Izutsu Y."/>
            <person name="Robert J."/>
            <person name="Dichmann D."/>
            <person name="Flajnik M."/>
            <person name="Houston D."/>
            <person name="Marcotte E."/>
            <person name="Wallingford J."/>
            <person name="Ito Y."/>
            <person name="Asashima M."/>
            <person name="Ueno N."/>
            <person name="Matsuda Y."/>
            <person name="Jan Veenstra G."/>
            <person name="Fujiyama A."/>
            <person name="Harland R."/>
            <person name="Taira M."/>
            <person name="Rokhsar D.S."/>
        </authorList>
    </citation>
    <scope>NUCLEOTIDE SEQUENCE</scope>
    <source>
        <strain evidence="2">J</strain>
        <tissue evidence="2">Blood</tissue>
    </source>
</reference>
<dbReference type="AlphaFoldDB" id="A0A974GYM6"/>
<evidence type="ECO:0000256" key="1">
    <source>
        <dbReference type="SAM" id="MobiDB-lite"/>
    </source>
</evidence>
<evidence type="ECO:0000313" key="2">
    <source>
        <dbReference type="EMBL" id="OCT55427.1"/>
    </source>
</evidence>
<accession>A0A974GYM6</accession>
<dbReference type="Proteomes" id="UP000694892">
    <property type="component" value="Unassembled WGS sequence"/>
</dbReference>
<gene>
    <name evidence="2" type="ORF">XELAEV_18002162mg</name>
</gene>